<evidence type="ECO:0000256" key="1">
    <source>
        <dbReference type="SAM" id="Phobius"/>
    </source>
</evidence>
<dbReference type="Pfam" id="PF10355">
    <property type="entry name" value="Ytp1"/>
    <property type="match status" value="1"/>
</dbReference>
<evidence type="ECO:0000313" key="4">
    <source>
        <dbReference type="EMBL" id="CEP25140.1"/>
    </source>
</evidence>
<dbReference type="PANTHER" id="PTHR31685:SF2">
    <property type="entry name" value="PROTEIN YTP1"/>
    <property type="match status" value="1"/>
</dbReference>
<feature type="transmembrane region" description="Helical" evidence="1">
    <location>
        <begin position="105"/>
        <end position="127"/>
    </location>
</feature>
<feature type="transmembrane region" description="Helical" evidence="1">
    <location>
        <begin position="148"/>
        <end position="173"/>
    </location>
</feature>
<feature type="transmembrane region" description="Helical" evidence="1">
    <location>
        <begin position="304"/>
        <end position="327"/>
    </location>
</feature>
<accession>A0A0H5C9P7</accession>
<feature type="chain" id="PRO_5005217435" evidence="2">
    <location>
        <begin position="22"/>
        <end position="431"/>
    </location>
</feature>
<sequence>MAHFNRRAVFLVLFYACCAQCADMVMEGDDLPSPQPTHAASKTFHWIMTLGLTLILPSISGVLVFAERLHAAVIFQLVSAAYAVVEVVFLSFPDGDGVENRTSRGTGVTFMLMSAVTVVFALVHSGSKVLQPKAMGRIAHMGERSVRIVHRALSVLVTLVGWVRVCMAPIALFGFCRDKHTGQCIAHGIMGSAFVWYGFVYAMVLVLPYFRESSHPRSQEFYDSTLMMVWGVVNTFTEHRWGKEPWNHGDYQHTAMGIIWWCGGLLGMFLSRGGRRSFVPALLLIYTGWAMSEHVQMLQVSTKVHAMFGIVLMTGGALRIMEISFLLRDERSIPGRIMSFQYLPSFCLVESGVLFMGANEEQLELVLRLHADHSSYIMVVTGGAFMIYLWMLLLLELYQRLTLTSNINLSSYAALEREADAREFELDDIEE</sequence>
<evidence type="ECO:0000259" key="3">
    <source>
        <dbReference type="Pfam" id="PF10355"/>
    </source>
</evidence>
<feature type="transmembrane region" description="Helical" evidence="1">
    <location>
        <begin position="185"/>
        <end position="209"/>
    </location>
</feature>
<keyword evidence="1" id="KW-0472">Membrane</keyword>
<evidence type="ECO:0000256" key="2">
    <source>
        <dbReference type="SAM" id="SignalP"/>
    </source>
</evidence>
<evidence type="ECO:0000313" key="5">
    <source>
        <dbReference type="Proteomes" id="UP000038830"/>
    </source>
</evidence>
<name>A0A0H5C9P7_CYBJN</name>
<feature type="transmembrane region" description="Helical" evidence="1">
    <location>
        <begin position="339"/>
        <end position="356"/>
    </location>
</feature>
<dbReference type="PANTHER" id="PTHR31685">
    <property type="entry name" value="INTEGRAL MEMBRANE PROTEIN (AFU_ORTHOLOGUE AFUA_6G12730)-RELATED"/>
    <property type="match status" value="1"/>
</dbReference>
<keyword evidence="1" id="KW-1133">Transmembrane helix</keyword>
<gene>
    <name evidence="4" type="primary">YTP1</name>
    <name evidence="4" type="ORF">BN1211_6142</name>
</gene>
<dbReference type="InterPro" id="IPR018827">
    <property type="entry name" value="YTP1_C"/>
</dbReference>
<dbReference type="Proteomes" id="UP000038830">
    <property type="component" value="Unassembled WGS sequence"/>
</dbReference>
<dbReference type="AlphaFoldDB" id="A0A0H5C9P7"/>
<organism evidence="4 5">
    <name type="scientific">Cyberlindnera jadinii (strain ATCC 18201 / CBS 1600 / BCRC 20928 / JCM 3617 / NBRC 0987 / NRRL Y-1542)</name>
    <name type="common">Torula yeast</name>
    <name type="synonym">Candida utilis</name>
    <dbReference type="NCBI Taxonomy" id="983966"/>
    <lineage>
        <taxon>Eukaryota</taxon>
        <taxon>Fungi</taxon>
        <taxon>Dikarya</taxon>
        <taxon>Ascomycota</taxon>
        <taxon>Saccharomycotina</taxon>
        <taxon>Saccharomycetes</taxon>
        <taxon>Phaffomycetales</taxon>
        <taxon>Phaffomycetaceae</taxon>
        <taxon>Cyberlindnera</taxon>
    </lineage>
</organism>
<feature type="transmembrane region" description="Helical" evidence="1">
    <location>
        <begin position="73"/>
        <end position="93"/>
    </location>
</feature>
<keyword evidence="1" id="KW-0812">Transmembrane</keyword>
<reference evidence="5" key="1">
    <citation type="journal article" date="2015" name="J. Biotechnol.">
        <title>The structure of the Cyberlindnera jadinii genome and its relation to Candida utilis analyzed by the occurrence of single nucleotide polymorphisms.</title>
        <authorList>
            <person name="Rupp O."/>
            <person name="Brinkrolf K."/>
            <person name="Buerth C."/>
            <person name="Kunigo M."/>
            <person name="Schneider J."/>
            <person name="Jaenicke S."/>
            <person name="Goesmann A."/>
            <person name="Puehler A."/>
            <person name="Jaeger K.-E."/>
            <person name="Ernst J.F."/>
        </authorList>
    </citation>
    <scope>NUCLEOTIDE SEQUENCE [LARGE SCALE GENOMIC DNA]</scope>
    <source>
        <strain evidence="5">ATCC 18201 / CBS 1600 / BCRC 20928 / JCM 3617 / NBRC 0987 / NRRL Y-1542</strain>
    </source>
</reference>
<feature type="transmembrane region" description="Helical" evidence="1">
    <location>
        <begin position="45"/>
        <end position="66"/>
    </location>
</feature>
<feature type="transmembrane region" description="Helical" evidence="1">
    <location>
        <begin position="277"/>
        <end position="292"/>
    </location>
</feature>
<keyword evidence="2" id="KW-0732">Signal</keyword>
<feature type="domain" description="Protein YTP1-like C-terminal" evidence="3">
    <location>
        <begin position="161"/>
        <end position="398"/>
    </location>
</feature>
<proteinExistence type="predicted"/>
<feature type="signal peptide" evidence="2">
    <location>
        <begin position="1"/>
        <end position="21"/>
    </location>
</feature>
<feature type="transmembrane region" description="Helical" evidence="1">
    <location>
        <begin position="376"/>
        <end position="395"/>
    </location>
</feature>
<dbReference type="EMBL" id="CDQK01000007">
    <property type="protein sequence ID" value="CEP25140.1"/>
    <property type="molecule type" value="Genomic_DNA"/>
</dbReference>
<protein>
    <submittedName>
        <fullName evidence="4">YTP1 protein</fullName>
    </submittedName>
</protein>